<dbReference type="EMBL" id="DTGZ01000167">
    <property type="protein sequence ID" value="HGV98384.1"/>
    <property type="molecule type" value="Genomic_DNA"/>
</dbReference>
<reference evidence="1" key="1">
    <citation type="journal article" date="2020" name="mSystems">
        <title>Genome- and Community-Level Interaction Insights into Carbon Utilization and Element Cycling Functions of Hydrothermarchaeota in Hydrothermal Sediment.</title>
        <authorList>
            <person name="Zhou Z."/>
            <person name="Liu Y."/>
            <person name="Xu W."/>
            <person name="Pan J."/>
            <person name="Luo Z.H."/>
            <person name="Li M."/>
        </authorList>
    </citation>
    <scope>NUCLEOTIDE SEQUENCE [LARGE SCALE GENOMIC DNA]</scope>
    <source>
        <strain evidence="1">SpSt-774</strain>
    </source>
</reference>
<dbReference type="Gene3D" id="3.10.450.620">
    <property type="entry name" value="JHP933, nucleotidyltransferase-like core domain"/>
    <property type="match status" value="1"/>
</dbReference>
<dbReference type="AlphaFoldDB" id="A0A7C4TCU3"/>
<evidence type="ECO:0008006" key="2">
    <source>
        <dbReference type="Google" id="ProtNLM"/>
    </source>
</evidence>
<name>A0A7C4TCU3_UNCW3</name>
<protein>
    <recommendedName>
        <fullName evidence="2">Nucleotidyl transferase AbiEii/AbiGii toxin family protein</fullName>
    </recommendedName>
</protein>
<evidence type="ECO:0000313" key="1">
    <source>
        <dbReference type="EMBL" id="HGV98384.1"/>
    </source>
</evidence>
<comment type="caution">
    <text evidence="1">The sequence shown here is derived from an EMBL/GenBank/DDBJ whole genome shotgun (WGS) entry which is preliminary data.</text>
</comment>
<sequence length="52" mass="5907">MIVGAPKLNKYFFLTGGSALARYYLKHRYSDDLDFFTGENGKGKKEMTLSLL</sequence>
<dbReference type="InterPro" id="IPR014942">
    <property type="entry name" value="AbiEii"/>
</dbReference>
<organism evidence="1">
    <name type="scientific">candidate division WOR-3 bacterium</name>
    <dbReference type="NCBI Taxonomy" id="2052148"/>
    <lineage>
        <taxon>Bacteria</taxon>
        <taxon>Bacteria division WOR-3</taxon>
    </lineage>
</organism>
<gene>
    <name evidence="1" type="ORF">ENV60_08845</name>
</gene>
<dbReference type="Pfam" id="PF08843">
    <property type="entry name" value="AbiEii"/>
    <property type="match status" value="1"/>
</dbReference>
<accession>A0A7C4TCU3</accession>
<proteinExistence type="predicted"/>